<feature type="domain" description="Amidohydrolase-related" evidence="2">
    <location>
        <begin position="64"/>
        <end position="397"/>
    </location>
</feature>
<evidence type="ECO:0000256" key="1">
    <source>
        <dbReference type="ARBA" id="ARBA00022801"/>
    </source>
</evidence>
<dbReference type="AlphaFoldDB" id="A0A8H7TEH2"/>
<proteinExistence type="predicted"/>
<dbReference type="GO" id="GO:0016810">
    <property type="term" value="F:hydrolase activity, acting on carbon-nitrogen (but not peptide) bonds"/>
    <property type="evidence" value="ECO:0007669"/>
    <property type="project" value="InterPro"/>
</dbReference>
<protein>
    <recommendedName>
        <fullName evidence="2">Amidohydrolase-related domain-containing protein</fullName>
    </recommendedName>
</protein>
<dbReference type="EMBL" id="JAFJYH010000149">
    <property type="protein sequence ID" value="KAG4417650.1"/>
    <property type="molecule type" value="Genomic_DNA"/>
</dbReference>
<name>A0A8H7TEH2_9HELO</name>
<accession>A0A8H7TEH2</accession>
<keyword evidence="1" id="KW-0378">Hydrolase</keyword>
<sequence>MSRIIIQNTTILTLDDADSFYYPGTIEIRDDKIVSIESFSQDAALAHFAGETRIIDGTDKLGYNDNLPLWEYLDTVWYPAIRALTPDTARTAALHSYITALKSGTTTVNDMFRHLEALASAALQTGIRAVLSNDVALPEHRLDSIEDNVLAFKTNDGLGNGRIKVWLGLEWLPLSDAPLLAKLAETKKQLNTGVHIHLCESRSEIADSMKRFGKRPVEMAYEAGILGPDCVAAHCVHLSDEEIRLLAETGTSVSHNAGSNAKLGNGVARLQDMLSAGINVGLGVDACECHNSTDMFEEMKITSYMQRAKLENASLGQPSQILRMGTKNGAKALGINAGTLEVGKKADVIILDLKKDLMFTPLLKGPNEERRRMLESHLVFGCNGSAVETVIVDGRVVVEGRQVLGVDEEQVRLDMDALFQDLVDAMPKVTSERVK</sequence>
<dbReference type="OrthoDB" id="194468at2759"/>
<dbReference type="PANTHER" id="PTHR43794">
    <property type="entry name" value="AMINOHYDROLASE SSNA-RELATED"/>
    <property type="match status" value="1"/>
</dbReference>
<dbReference type="Proteomes" id="UP000664132">
    <property type="component" value="Unassembled WGS sequence"/>
</dbReference>
<dbReference type="InterPro" id="IPR011059">
    <property type="entry name" value="Metal-dep_hydrolase_composite"/>
</dbReference>
<dbReference type="InterPro" id="IPR032466">
    <property type="entry name" value="Metal_Hydrolase"/>
</dbReference>
<dbReference type="SUPFAM" id="SSF51338">
    <property type="entry name" value="Composite domain of metallo-dependent hydrolases"/>
    <property type="match status" value="1"/>
</dbReference>
<organism evidence="3 4">
    <name type="scientific">Cadophora malorum</name>
    <dbReference type="NCBI Taxonomy" id="108018"/>
    <lineage>
        <taxon>Eukaryota</taxon>
        <taxon>Fungi</taxon>
        <taxon>Dikarya</taxon>
        <taxon>Ascomycota</taxon>
        <taxon>Pezizomycotina</taxon>
        <taxon>Leotiomycetes</taxon>
        <taxon>Helotiales</taxon>
        <taxon>Ploettnerulaceae</taxon>
        <taxon>Cadophora</taxon>
    </lineage>
</organism>
<evidence type="ECO:0000313" key="3">
    <source>
        <dbReference type="EMBL" id="KAG4417650.1"/>
    </source>
</evidence>
<dbReference type="CDD" id="cd01298">
    <property type="entry name" value="ATZ_TRZ_like"/>
    <property type="match status" value="1"/>
</dbReference>
<dbReference type="InterPro" id="IPR006680">
    <property type="entry name" value="Amidohydro-rel"/>
</dbReference>
<dbReference type="Gene3D" id="3.20.20.140">
    <property type="entry name" value="Metal-dependent hydrolases"/>
    <property type="match status" value="1"/>
</dbReference>
<dbReference type="Pfam" id="PF01979">
    <property type="entry name" value="Amidohydro_1"/>
    <property type="match status" value="1"/>
</dbReference>
<keyword evidence="4" id="KW-1185">Reference proteome</keyword>
<evidence type="ECO:0000259" key="2">
    <source>
        <dbReference type="Pfam" id="PF01979"/>
    </source>
</evidence>
<reference evidence="3" key="1">
    <citation type="submission" date="2021-02" db="EMBL/GenBank/DDBJ databases">
        <title>Genome sequence Cadophora malorum strain M34.</title>
        <authorList>
            <person name="Stefanovic E."/>
            <person name="Vu D."/>
            <person name="Scully C."/>
            <person name="Dijksterhuis J."/>
            <person name="Roader J."/>
            <person name="Houbraken J."/>
        </authorList>
    </citation>
    <scope>NUCLEOTIDE SEQUENCE</scope>
    <source>
        <strain evidence="3">M34</strain>
    </source>
</reference>
<dbReference type="SUPFAM" id="SSF51556">
    <property type="entry name" value="Metallo-dependent hydrolases"/>
    <property type="match status" value="1"/>
</dbReference>
<dbReference type="PANTHER" id="PTHR43794:SF11">
    <property type="entry name" value="AMIDOHYDROLASE-RELATED DOMAIN-CONTAINING PROTEIN"/>
    <property type="match status" value="1"/>
</dbReference>
<dbReference type="InterPro" id="IPR050287">
    <property type="entry name" value="MTA/SAH_deaminase"/>
</dbReference>
<dbReference type="Gene3D" id="2.30.40.10">
    <property type="entry name" value="Urease, subunit C, domain 1"/>
    <property type="match status" value="1"/>
</dbReference>
<gene>
    <name evidence="3" type="ORF">IFR04_009220</name>
</gene>
<comment type="caution">
    <text evidence="3">The sequence shown here is derived from an EMBL/GenBank/DDBJ whole genome shotgun (WGS) entry which is preliminary data.</text>
</comment>
<evidence type="ECO:0000313" key="4">
    <source>
        <dbReference type="Proteomes" id="UP000664132"/>
    </source>
</evidence>